<gene>
    <name evidence="4" type="ORF">EV146_114138</name>
</gene>
<evidence type="ECO:0000259" key="3">
    <source>
        <dbReference type="PROSITE" id="PS51371"/>
    </source>
</evidence>
<dbReference type="PROSITE" id="PS51371">
    <property type="entry name" value="CBS"/>
    <property type="match status" value="2"/>
</dbReference>
<dbReference type="Gene3D" id="3.10.580.10">
    <property type="entry name" value="CBS-domain"/>
    <property type="match status" value="1"/>
</dbReference>
<dbReference type="PANTHER" id="PTHR43080">
    <property type="entry name" value="CBS DOMAIN-CONTAINING PROTEIN CBSX3, MITOCHONDRIAL"/>
    <property type="match status" value="1"/>
</dbReference>
<organism evidence="4 5">
    <name type="scientific">Mesobacillus foraminis</name>
    <dbReference type="NCBI Taxonomy" id="279826"/>
    <lineage>
        <taxon>Bacteria</taxon>
        <taxon>Bacillati</taxon>
        <taxon>Bacillota</taxon>
        <taxon>Bacilli</taxon>
        <taxon>Bacillales</taxon>
        <taxon>Bacillaceae</taxon>
        <taxon>Mesobacillus</taxon>
    </lineage>
</organism>
<keyword evidence="5" id="KW-1185">Reference proteome</keyword>
<protein>
    <submittedName>
        <fullName evidence="4">CBS domain-containing protein</fullName>
    </submittedName>
</protein>
<feature type="domain" description="CBS" evidence="3">
    <location>
        <begin position="8"/>
        <end position="64"/>
    </location>
</feature>
<accession>A0A4R2B212</accession>
<comment type="caution">
    <text evidence="4">The sequence shown here is derived from an EMBL/GenBank/DDBJ whole genome shotgun (WGS) entry which is preliminary data.</text>
</comment>
<dbReference type="CDD" id="cd04622">
    <property type="entry name" value="CBS_pair_HRP1_like"/>
    <property type="match status" value="1"/>
</dbReference>
<dbReference type="InterPro" id="IPR051257">
    <property type="entry name" value="Diverse_CBS-Domain"/>
</dbReference>
<dbReference type="SUPFAM" id="SSF54631">
    <property type="entry name" value="CBS-domain pair"/>
    <property type="match status" value="1"/>
</dbReference>
<dbReference type="EMBL" id="SLVV01000014">
    <property type="protein sequence ID" value="TCN20518.1"/>
    <property type="molecule type" value="Genomic_DNA"/>
</dbReference>
<dbReference type="PANTHER" id="PTHR43080:SF2">
    <property type="entry name" value="CBS DOMAIN-CONTAINING PROTEIN"/>
    <property type="match status" value="1"/>
</dbReference>
<sequence length="142" mass="15363">MKSVKEIMTKDVKACAPHDSVRSAAKIMQEINCGAVPVCENKKVIGMITDRDIVLNVVADGQDSDSVHCHDCMTSDVITCSPETDVHECARIMADNQIRRIPVVENGEMVGICAIGDLARVNIFVNEAGTALSQISEPTHLQ</sequence>
<keyword evidence="1 2" id="KW-0129">CBS domain</keyword>
<evidence type="ECO:0000313" key="4">
    <source>
        <dbReference type="EMBL" id="TCN20518.1"/>
    </source>
</evidence>
<evidence type="ECO:0000256" key="2">
    <source>
        <dbReference type="PROSITE-ProRule" id="PRU00703"/>
    </source>
</evidence>
<dbReference type="SMART" id="SM00116">
    <property type="entry name" value="CBS"/>
    <property type="match status" value="2"/>
</dbReference>
<dbReference type="OrthoDB" id="9802114at2"/>
<dbReference type="AlphaFoldDB" id="A0A4R2B212"/>
<reference evidence="4 5" key="1">
    <citation type="journal article" date="2015" name="Stand. Genomic Sci.">
        <title>Genomic Encyclopedia of Bacterial and Archaeal Type Strains, Phase III: the genomes of soil and plant-associated and newly described type strains.</title>
        <authorList>
            <person name="Whitman W.B."/>
            <person name="Woyke T."/>
            <person name="Klenk H.P."/>
            <person name="Zhou Y."/>
            <person name="Lilburn T.G."/>
            <person name="Beck B.J."/>
            <person name="De Vos P."/>
            <person name="Vandamme P."/>
            <person name="Eisen J.A."/>
            <person name="Garrity G."/>
            <person name="Hugenholtz P."/>
            <person name="Kyrpides N.C."/>
        </authorList>
    </citation>
    <scope>NUCLEOTIDE SEQUENCE [LARGE SCALE GENOMIC DNA]</scope>
    <source>
        <strain evidence="4 5">CV53</strain>
    </source>
</reference>
<dbReference type="Pfam" id="PF00571">
    <property type="entry name" value="CBS"/>
    <property type="match status" value="2"/>
</dbReference>
<dbReference type="RefSeq" id="WP_121612601.1">
    <property type="nucleotide sequence ID" value="NZ_CP033044.1"/>
</dbReference>
<proteinExistence type="predicted"/>
<name>A0A4R2B212_9BACI</name>
<feature type="domain" description="CBS" evidence="3">
    <location>
        <begin position="73"/>
        <end position="132"/>
    </location>
</feature>
<dbReference type="InterPro" id="IPR046342">
    <property type="entry name" value="CBS_dom_sf"/>
</dbReference>
<evidence type="ECO:0000313" key="5">
    <source>
        <dbReference type="Proteomes" id="UP000295689"/>
    </source>
</evidence>
<dbReference type="InterPro" id="IPR000644">
    <property type="entry name" value="CBS_dom"/>
</dbReference>
<dbReference type="Proteomes" id="UP000295689">
    <property type="component" value="Unassembled WGS sequence"/>
</dbReference>
<evidence type="ECO:0000256" key="1">
    <source>
        <dbReference type="ARBA" id="ARBA00023122"/>
    </source>
</evidence>